<feature type="compositionally biased region" description="Basic residues" evidence="1">
    <location>
        <begin position="387"/>
        <end position="402"/>
    </location>
</feature>
<evidence type="ECO:0000313" key="4">
    <source>
        <dbReference type="Proteomes" id="UP001058098"/>
    </source>
</evidence>
<evidence type="ECO:0000313" key="3">
    <source>
        <dbReference type="EMBL" id="UVC13743.1"/>
    </source>
</evidence>
<feature type="chain" id="PRO_5045858025" evidence="2">
    <location>
        <begin position="31"/>
        <end position="472"/>
    </location>
</feature>
<feature type="region of interest" description="Disordered" evidence="1">
    <location>
        <begin position="29"/>
        <end position="49"/>
    </location>
</feature>
<dbReference type="RefSeq" id="WP_258117730.1">
    <property type="nucleotide sequence ID" value="NZ_CP062229.1"/>
</dbReference>
<accession>A0ABY5QRT2</accession>
<feature type="compositionally biased region" description="Basic and acidic residues" evidence="1">
    <location>
        <begin position="365"/>
        <end position="376"/>
    </location>
</feature>
<keyword evidence="4" id="KW-1185">Reference proteome</keyword>
<sequence>MTHCSRFGLVSVGLAALLMLSPAVGAPAYAQTPTPTPRPAVDSEPAAATEEPAPLTLDELKVLTAPIALYPDDLVALTIAASLYPLQIVQAARFLDEKAKSPDLEPSDKWDGSVISLLNYPEIVKMMNDDLEWTEQLGDAAANQQKDMLVAIQQLRDEAVAKNYLKTTEQVQVVNEGDNVVIRSADPQTVYIPTYPPEMLYEPDYVIAGDPIAYDPYPSYYYPTAPYWAALATGAMWAAVVDWDDWGTWGGDVDLDVDIGDNIDIDFDNIDIDNIDIDRLKDLDLKNIDRDKINLKNANIDRDKLKQNLKSKDFNNIASKAKDRRESGKGKQARAHDLKGKDVRKNVAEGLKDRPQAKLPKSGTKRPDAKRVSDQHRKAKPAVNKPAAKKVAQKKSSRKKPAARADNRPRKPSAMGNPRPGRVATNHSNRGAYSRGGGHRQVQSRGGRGGGGGGRGGGGRGGGGRGGGGGRR</sequence>
<feature type="signal peptide" evidence="2">
    <location>
        <begin position="1"/>
        <end position="30"/>
    </location>
</feature>
<keyword evidence="2" id="KW-0732">Signal</keyword>
<organism evidence="3 4">
    <name type="scientific">Mesorhizobium onobrychidis</name>
    <dbReference type="NCBI Taxonomy" id="2775404"/>
    <lineage>
        <taxon>Bacteria</taxon>
        <taxon>Pseudomonadati</taxon>
        <taxon>Pseudomonadota</taxon>
        <taxon>Alphaproteobacteria</taxon>
        <taxon>Hyphomicrobiales</taxon>
        <taxon>Phyllobacteriaceae</taxon>
        <taxon>Mesorhizobium</taxon>
    </lineage>
</organism>
<evidence type="ECO:0000256" key="1">
    <source>
        <dbReference type="SAM" id="MobiDB-lite"/>
    </source>
</evidence>
<dbReference type="PANTHER" id="PTHR40269:SF1">
    <property type="entry name" value="OUTER MEMBRANE PROTEIN"/>
    <property type="match status" value="1"/>
</dbReference>
<gene>
    <name evidence="3" type="ORF">IHQ72_23965</name>
</gene>
<name>A0ABY5QRT2_9HYPH</name>
<feature type="region of interest" description="Disordered" evidence="1">
    <location>
        <begin position="311"/>
        <end position="472"/>
    </location>
</feature>
<dbReference type="InterPro" id="IPR021728">
    <property type="entry name" value="DUF3300"/>
</dbReference>
<protein>
    <submittedName>
        <fullName evidence="3">DUF3300 domain-containing protein</fullName>
    </submittedName>
</protein>
<dbReference type="PANTHER" id="PTHR40269">
    <property type="entry name" value="OUTER MEMBRANE PROTEIN-RELATED"/>
    <property type="match status" value="1"/>
</dbReference>
<proteinExistence type="predicted"/>
<feature type="compositionally biased region" description="Gly residues" evidence="1">
    <location>
        <begin position="446"/>
        <end position="472"/>
    </location>
</feature>
<reference evidence="3" key="1">
    <citation type="submission" date="2020-09" db="EMBL/GenBank/DDBJ databases">
        <title>Rhizobia associated with sainfoin plants.</title>
        <authorList>
            <person name="Asharfi S."/>
            <person name="Kuzmanovic N."/>
            <person name="Bunk B."/>
            <person name="Sproeer C."/>
            <person name="Becker M."/>
            <person name="Thuenen T."/>
        </authorList>
    </citation>
    <scope>NUCLEOTIDE SEQUENCE</scope>
    <source>
        <strain evidence="3">OM4</strain>
    </source>
</reference>
<feature type="compositionally biased region" description="Basic and acidic residues" evidence="1">
    <location>
        <begin position="320"/>
        <end position="356"/>
    </location>
</feature>
<dbReference type="Pfam" id="PF11737">
    <property type="entry name" value="DUF3300"/>
    <property type="match status" value="1"/>
</dbReference>
<dbReference type="Proteomes" id="UP001058098">
    <property type="component" value="Chromosome"/>
</dbReference>
<dbReference type="EMBL" id="CP062229">
    <property type="protein sequence ID" value="UVC13743.1"/>
    <property type="molecule type" value="Genomic_DNA"/>
</dbReference>
<evidence type="ECO:0000256" key="2">
    <source>
        <dbReference type="SAM" id="SignalP"/>
    </source>
</evidence>